<name>A0A7M7KV89_VARDE</name>
<sequence length="325" mass="36180">MGDQNCICLGVRMKLRGLVACLLVFVLVTAEGAFTSEDLINLESIKVSDALLQELQDIDEVRIIEVPQNSHEPFMGQGNQKTVRTFTGMLYRKPGKGLGPGSFAQEKRREPVIITSDRDQMMFVNLGAILGMPHVGIARLPLSILNNQQYERPPLQHLYRNQHLGVSSQPIPAAIMPPKYYQPYLRPVQGTTRPQLPNHSMALPAKVPRVTSSWIPVGKPLSPEDFMHMPTLTAQPIRRTPKMLIRQLFGGTQDNIVITTDNNEQFFQDDAPLVPAPSAVAPVIALLSPVNLERGALRSVVPSKELHRNAGLLLDQKRRYPSYFG</sequence>
<proteinExistence type="predicted"/>
<protein>
    <submittedName>
        <fullName evidence="1">Uncharacterized protein</fullName>
    </submittedName>
</protein>
<evidence type="ECO:0000313" key="1">
    <source>
        <dbReference type="EnsemblMetazoa" id="XP_022670253"/>
    </source>
</evidence>
<dbReference type="Proteomes" id="UP000594260">
    <property type="component" value="Unplaced"/>
</dbReference>
<reference evidence="1" key="1">
    <citation type="submission" date="2021-01" db="UniProtKB">
        <authorList>
            <consortium name="EnsemblMetazoa"/>
        </authorList>
    </citation>
    <scope>IDENTIFICATION</scope>
</reference>
<organism evidence="1 2">
    <name type="scientific">Varroa destructor</name>
    <name type="common">Honeybee mite</name>
    <dbReference type="NCBI Taxonomy" id="109461"/>
    <lineage>
        <taxon>Eukaryota</taxon>
        <taxon>Metazoa</taxon>
        <taxon>Ecdysozoa</taxon>
        <taxon>Arthropoda</taxon>
        <taxon>Chelicerata</taxon>
        <taxon>Arachnida</taxon>
        <taxon>Acari</taxon>
        <taxon>Parasitiformes</taxon>
        <taxon>Mesostigmata</taxon>
        <taxon>Gamasina</taxon>
        <taxon>Dermanyssoidea</taxon>
        <taxon>Varroidae</taxon>
        <taxon>Varroa</taxon>
    </lineage>
</organism>
<keyword evidence="2" id="KW-1185">Reference proteome</keyword>
<dbReference type="GeneID" id="111254054"/>
<accession>A0A7M7KV89</accession>
<dbReference type="RefSeq" id="XP_022670253.1">
    <property type="nucleotide sequence ID" value="XM_022814518.1"/>
</dbReference>
<evidence type="ECO:0000313" key="2">
    <source>
        <dbReference type="Proteomes" id="UP000594260"/>
    </source>
</evidence>
<dbReference type="AlphaFoldDB" id="A0A7M7KV89"/>
<dbReference type="EnsemblMetazoa" id="XM_022814518">
    <property type="protein sequence ID" value="XP_022670253"/>
    <property type="gene ID" value="LOC111254054"/>
</dbReference>